<dbReference type="KEGG" id="abi:Aboo_0329"/>
<reference evidence="1" key="1">
    <citation type="submission" date="2010-02" db="EMBL/GenBank/DDBJ databases">
        <title>Complete sequence of Aciduliprofundum boonei T469.</title>
        <authorList>
            <consortium name="US DOE Joint Genome Institute"/>
            <person name="Lucas S."/>
            <person name="Copeland A."/>
            <person name="Lapidus A."/>
            <person name="Cheng J.-F."/>
            <person name="Bruce D."/>
            <person name="Goodwin L."/>
            <person name="Pitluck S."/>
            <person name="Saunders E."/>
            <person name="Detter J.C."/>
            <person name="Han C."/>
            <person name="Tapia R."/>
            <person name="Land M."/>
            <person name="Hauser L."/>
            <person name="Kyrpides N."/>
            <person name="Mikhailova N."/>
            <person name="Flores G."/>
            <person name="Reysenbach A.-L."/>
            <person name="Woyke T."/>
        </authorList>
    </citation>
    <scope>NUCLEOTIDE SEQUENCE</scope>
    <source>
        <strain evidence="1">T469</strain>
    </source>
</reference>
<evidence type="ECO:0000313" key="1">
    <source>
        <dbReference type="EMBL" id="ADD08140.1"/>
    </source>
</evidence>
<dbReference type="OrthoDB" id="361029at2157"/>
<dbReference type="GeneID" id="8827271"/>
<sequence length="97" mass="11523">MEYPQDVLTKSTKGKIEVRNLVDYGKFVRYEYLDPSTGERCENKLKIVLFNGEDYEEYFIIPLKQKNKYLMLKAENKGPRKIWNGKEGVEIMDLLRL</sequence>
<accession>B5IDR4</accession>
<dbReference type="EMBL" id="CP001941">
    <property type="protein sequence ID" value="ADD08140.1"/>
    <property type="molecule type" value="Genomic_DNA"/>
</dbReference>
<dbReference type="Proteomes" id="UP000001400">
    <property type="component" value="Chromosome"/>
</dbReference>
<organism evidence="1 2">
    <name type="scientific">Aciduliprofundum boonei (strain DSM 19572 / T469)</name>
    <dbReference type="NCBI Taxonomy" id="439481"/>
    <lineage>
        <taxon>Archaea</taxon>
        <taxon>Methanobacteriati</taxon>
        <taxon>Thermoplasmatota</taxon>
        <taxon>DHVE2 group</taxon>
        <taxon>Candidatus Aciduliprofundum</taxon>
    </lineage>
</organism>
<gene>
    <name evidence="1" type="ordered locus">Aboo_0329</name>
</gene>
<name>B5IDR4_ACIB4</name>
<evidence type="ECO:0000313" key="2">
    <source>
        <dbReference type="Proteomes" id="UP000001400"/>
    </source>
</evidence>
<dbReference type="RefSeq" id="WP_008084372.1">
    <property type="nucleotide sequence ID" value="NC_013926.1"/>
</dbReference>
<dbReference type="STRING" id="439481.Aboo_0329"/>
<dbReference type="eggNOG" id="arCOG05389">
    <property type="taxonomic scope" value="Archaea"/>
</dbReference>
<protein>
    <submittedName>
        <fullName evidence="1">Uncharacterized protein</fullName>
    </submittedName>
</protein>
<dbReference type="AlphaFoldDB" id="B5IDR4"/>
<proteinExistence type="predicted"/>
<dbReference type="HOGENOM" id="CLU_2339981_0_0_2"/>
<keyword evidence="2" id="KW-1185">Reference proteome</keyword>